<dbReference type="AlphaFoldDB" id="A0A2P2MMD8"/>
<protein>
    <submittedName>
        <fullName evidence="1">Uncharacterized protein</fullName>
    </submittedName>
</protein>
<dbReference type="EMBL" id="GGEC01050884">
    <property type="protein sequence ID" value="MBX31368.1"/>
    <property type="molecule type" value="Transcribed_RNA"/>
</dbReference>
<accession>A0A2P2MMD8</accession>
<reference evidence="1" key="1">
    <citation type="submission" date="2018-02" db="EMBL/GenBank/DDBJ databases">
        <title>Rhizophora mucronata_Transcriptome.</title>
        <authorList>
            <person name="Meera S.P."/>
            <person name="Sreeshan A."/>
            <person name="Augustine A."/>
        </authorList>
    </citation>
    <scope>NUCLEOTIDE SEQUENCE</scope>
    <source>
        <tissue evidence="1">Leaf</tissue>
    </source>
</reference>
<sequence>MARMFAALHIFLTCLSERLSCHALR</sequence>
<organism evidence="1">
    <name type="scientific">Rhizophora mucronata</name>
    <name type="common">Asiatic mangrove</name>
    <dbReference type="NCBI Taxonomy" id="61149"/>
    <lineage>
        <taxon>Eukaryota</taxon>
        <taxon>Viridiplantae</taxon>
        <taxon>Streptophyta</taxon>
        <taxon>Embryophyta</taxon>
        <taxon>Tracheophyta</taxon>
        <taxon>Spermatophyta</taxon>
        <taxon>Magnoliopsida</taxon>
        <taxon>eudicotyledons</taxon>
        <taxon>Gunneridae</taxon>
        <taxon>Pentapetalae</taxon>
        <taxon>rosids</taxon>
        <taxon>fabids</taxon>
        <taxon>Malpighiales</taxon>
        <taxon>Rhizophoraceae</taxon>
        <taxon>Rhizophora</taxon>
    </lineage>
</organism>
<proteinExistence type="predicted"/>
<name>A0A2P2MMD8_RHIMU</name>
<evidence type="ECO:0000313" key="1">
    <source>
        <dbReference type="EMBL" id="MBX31368.1"/>
    </source>
</evidence>